<proteinExistence type="predicted"/>
<sequence>MSLSPAQTTPVAIAQHRYWYWRGWRIRYLVMPARSPQAELPPLLLLHGFGSSLDQWRDNLPELAQHRTVYALDLLGFGDSQKAATIFNTDLWSDQVQAFWQTWIGQPVALIGHSLGALVALHTAVKTPDMVERAVLLTLPAAREELLSGWIESLSRGAERLFSTPLLIRPIFQIFRRPGVIRGALRGIYQQRDRVDEALVQQFVQPTADRGAARTLCYLVRSRTEIQFTPETKQLVPQLTMPTLLLWGDADRVIPLSWGRQLAPLNPQLTLQVVPNLGHCAYDEDPALINRLILVWLAESPESSSTAVDSTDSEHRS</sequence>
<organism evidence="2 3">
    <name type="scientific">Leptolyngbya iicbica LK</name>
    <dbReference type="NCBI Taxonomy" id="2294035"/>
    <lineage>
        <taxon>Bacteria</taxon>
        <taxon>Bacillati</taxon>
        <taxon>Cyanobacteriota</taxon>
        <taxon>Cyanophyceae</taxon>
        <taxon>Leptolyngbyales</taxon>
        <taxon>Leptolyngbyaceae</taxon>
        <taxon>Leptolyngbya group</taxon>
        <taxon>Leptolyngbya</taxon>
        <taxon>Leptolyngbya iicbica</taxon>
    </lineage>
</organism>
<feature type="domain" description="AB hydrolase-1" evidence="1">
    <location>
        <begin position="41"/>
        <end position="286"/>
    </location>
</feature>
<keyword evidence="3" id="KW-1185">Reference proteome</keyword>
<reference evidence="2 3" key="1">
    <citation type="submission" date="2018-11" db="EMBL/GenBank/DDBJ databases">
        <title>Whole genome sequencing of an environmental sample.</title>
        <authorList>
            <person name="Sarangi A.N."/>
            <person name="Singh D."/>
            <person name="Tripathy S."/>
        </authorList>
    </citation>
    <scope>NUCLEOTIDE SEQUENCE [LARGE SCALE GENOMIC DNA]</scope>
    <source>
        <strain evidence="2 3">Lakshadweep</strain>
    </source>
</reference>
<evidence type="ECO:0000313" key="3">
    <source>
        <dbReference type="Proteomes" id="UP000292459"/>
    </source>
</evidence>
<dbReference type="AlphaFoldDB" id="A0A4V2E2P5"/>
<dbReference type="PANTHER" id="PTHR46438:SF2">
    <property type="entry name" value="ALPHA_BETA-HYDROLASES SUPERFAMILY PROTEIN"/>
    <property type="match status" value="1"/>
</dbReference>
<dbReference type="OrthoDB" id="9780765at2"/>
<gene>
    <name evidence="2" type="ORF">DYY88_11030</name>
</gene>
<dbReference type="Gene3D" id="3.40.50.1820">
    <property type="entry name" value="alpha/beta hydrolase"/>
    <property type="match status" value="1"/>
</dbReference>
<keyword evidence="2" id="KW-0378">Hydrolase</keyword>
<dbReference type="Pfam" id="PF00561">
    <property type="entry name" value="Abhydrolase_1"/>
    <property type="match status" value="1"/>
</dbReference>
<dbReference type="RefSeq" id="WP_044151313.1">
    <property type="nucleotide sequence ID" value="NZ_QVFV01000002.1"/>
</dbReference>
<dbReference type="InterPro" id="IPR000073">
    <property type="entry name" value="AB_hydrolase_1"/>
</dbReference>
<dbReference type="PANTHER" id="PTHR46438">
    <property type="entry name" value="ALPHA/BETA-HYDROLASES SUPERFAMILY PROTEIN"/>
    <property type="match status" value="1"/>
</dbReference>
<dbReference type="SUPFAM" id="SSF53474">
    <property type="entry name" value="alpha/beta-Hydrolases"/>
    <property type="match status" value="1"/>
</dbReference>
<name>A0A4V2E2P5_9CYAN</name>
<protein>
    <submittedName>
        <fullName evidence="2">Alpha/beta fold hydrolase</fullName>
    </submittedName>
</protein>
<dbReference type="InterPro" id="IPR029058">
    <property type="entry name" value="AB_hydrolase_fold"/>
</dbReference>
<dbReference type="PRINTS" id="PR00412">
    <property type="entry name" value="EPOXHYDRLASE"/>
</dbReference>
<evidence type="ECO:0000259" key="1">
    <source>
        <dbReference type="Pfam" id="PF00561"/>
    </source>
</evidence>
<accession>A0A4V2E2P5</accession>
<dbReference type="EMBL" id="QVFV01000002">
    <property type="protein sequence ID" value="RZM79276.1"/>
    <property type="molecule type" value="Genomic_DNA"/>
</dbReference>
<dbReference type="GO" id="GO:0016787">
    <property type="term" value="F:hydrolase activity"/>
    <property type="evidence" value="ECO:0007669"/>
    <property type="project" value="UniProtKB-KW"/>
</dbReference>
<dbReference type="Proteomes" id="UP000292459">
    <property type="component" value="Unassembled WGS sequence"/>
</dbReference>
<evidence type="ECO:0000313" key="2">
    <source>
        <dbReference type="EMBL" id="RZM79276.1"/>
    </source>
</evidence>
<comment type="caution">
    <text evidence="2">The sequence shown here is derived from an EMBL/GenBank/DDBJ whole genome shotgun (WGS) entry which is preliminary data.</text>
</comment>
<dbReference type="PRINTS" id="PR00111">
    <property type="entry name" value="ABHYDROLASE"/>
</dbReference>
<dbReference type="InterPro" id="IPR000639">
    <property type="entry name" value="Epox_hydrolase-like"/>
</dbReference>